<organism evidence="2 3">
    <name type="scientific">Dyella marensis</name>
    <dbReference type="NCBI Taxonomy" id="500610"/>
    <lineage>
        <taxon>Bacteria</taxon>
        <taxon>Pseudomonadati</taxon>
        <taxon>Pseudomonadota</taxon>
        <taxon>Gammaproteobacteria</taxon>
        <taxon>Lysobacterales</taxon>
        <taxon>Rhodanobacteraceae</taxon>
        <taxon>Dyella</taxon>
    </lineage>
</organism>
<dbReference type="STRING" id="500610.SAMN02799615_01800"/>
<dbReference type="EMBL" id="FONH01000004">
    <property type="protein sequence ID" value="SFE83606.1"/>
    <property type="molecule type" value="Genomic_DNA"/>
</dbReference>
<dbReference type="AlphaFoldDB" id="A0A1I2DSW5"/>
<gene>
    <name evidence="2" type="ORF">SAMN02799615_01800</name>
</gene>
<sequence length="472" mass="52116">MKRKKLASMLWTVGAAALSETAAAATLDLYVDRKTQQIFAEPGPGRVKLGTFMQVDETAGAAPTTRNLPAAAVPSSAIAAAPAAEAKPAKPAEKKWYDRIALRGYTQLRYNQGLGGDAADLRSPGDRFIGDNQGFGIRRARVVISGDLNDRVSIYLQPDFASTPTGSTTSNFAQLRDAYADIYFDKNREFRVRAGQSKVPYGWENLQSSQNRLTPDRADALNSGVRDERDLGLFFYYTPKHVQERFQYLVKSGLKGSGDYGVLGLGFYNGQGANRAEQNNSLHTVLHFSYPFKFANGQFFEVGADAYSGRFKIAAPGSITVDGRSFTPKDTAPVNGSIDQRVAVHAIYYPQPFGLQAEWTVGRGPELDLSRRQIRTKSLRGGYVQAMYKIDGGSIGTLFPYLKWQTYRGASKFDTNTPRMLVDETEVGVEWQPNNAVELAVAYANMRRTNVSSAPYRRIDGDLLRVQLQVNY</sequence>
<feature type="chain" id="PRO_5011458480" evidence="1">
    <location>
        <begin position="25"/>
        <end position="472"/>
    </location>
</feature>
<evidence type="ECO:0000256" key="1">
    <source>
        <dbReference type="SAM" id="SignalP"/>
    </source>
</evidence>
<keyword evidence="1" id="KW-0732">Signal</keyword>
<dbReference type="RefSeq" id="WP_026633113.1">
    <property type="nucleotide sequence ID" value="NZ_FONH01000004.1"/>
</dbReference>
<name>A0A1I2DSW5_9GAMM</name>
<evidence type="ECO:0000313" key="3">
    <source>
        <dbReference type="Proteomes" id="UP000199477"/>
    </source>
</evidence>
<dbReference type="Proteomes" id="UP000199477">
    <property type="component" value="Unassembled WGS sequence"/>
</dbReference>
<dbReference type="InterPro" id="IPR023614">
    <property type="entry name" value="Porin_dom_sf"/>
</dbReference>
<protein>
    <submittedName>
        <fullName evidence="2">Phosphate-selective porin</fullName>
    </submittedName>
</protein>
<dbReference type="Pfam" id="PF07396">
    <property type="entry name" value="Porin_O_P"/>
    <property type="match status" value="1"/>
</dbReference>
<dbReference type="InterPro" id="IPR010870">
    <property type="entry name" value="Porin_O/P"/>
</dbReference>
<keyword evidence="3" id="KW-1185">Reference proteome</keyword>
<dbReference type="SUPFAM" id="SSF56935">
    <property type="entry name" value="Porins"/>
    <property type="match status" value="1"/>
</dbReference>
<feature type="signal peptide" evidence="1">
    <location>
        <begin position="1"/>
        <end position="24"/>
    </location>
</feature>
<accession>A0A1I2DSW5</accession>
<dbReference type="Gene3D" id="2.40.160.10">
    <property type="entry name" value="Porin"/>
    <property type="match status" value="1"/>
</dbReference>
<reference evidence="3" key="1">
    <citation type="submission" date="2016-10" db="EMBL/GenBank/DDBJ databases">
        <authorList>
            <person name="Varghese N."/>
            <person name="Submissions S."/>
        </authorList>
    </citation>
    <scope>NUCLEOTIDE SEQUENCE [LARGE SCALE GENOMIC DNA]</scope>
    <source>
        <strain evidence="3">UNC178MFTsu3.1</strain>
    </source>
</reference>
<evidence type="ECO:0000313" key="2">
    <source>
        <dbReference type="EMBL" id="SFE83606.1"/>
    </source>
</evidence>
<proteinExistence type="predicted"/>